<dbReference type="PANTHER" id="PTHR43214:SF38">
    <property type="entry name" value="NITRATE_NITRITE RESPONSE REGULATOR PROTEIN NARL"/>
    <property type="match status" value="1"/>
</dbReference>
<dbReference type="GO" id="GO:0003677">
    <property type="term" value="F:DNA binding"/>
    <property type="evidence" value="ECO:0007669"/>
    <property type="project" value="UniProtKB-KW"/>
</dbReference>
<dbReference type="Gene3D" id="3.40.50.2300">
    <property type="match status" value="1"/>
</dbReference>
<proteinExistence type="predicted"/>
<name>A0A6B1D2E6_9CHLR</name>
<evidence type="ECO:0000259" key="2">
    <source>
        <dbReference type="PROSITE" id="PS50043"/>
    </source>
</evidence>
<protein>
    <submittedName>
        <fullName evidence="3">Response regulator transcription factor</fullName>
    </submittedName>
</protein>
<dbReference type="GO" id="GO:0006355">
    <property type="term" value="P:regulation of DNA-templated transcription"/>
    <property type="evidence" value="ECO:0007669"/>
    <property type="project" value="InterPro"/>
</dbReference>
<comment type="caution">
    <text evidence="3">The sequence shown here is derived from an EMBL/GenBank/DDBJ whole genome shotgun (WGS) entry which is preliminary data.</text>
</comment>
<dbReference type="EMBL" id="VXMH01000014">
    <property type="protein sequence ID" value="MYC93734.1"/>
    <property type="molecule type" value="Genomic_DNA"/>
</dbReference>
<accession>A0A6B1D2E6</accession>
<dbReference type="PRINTS" id="PR00038">
    <property type="entry name" value="HTHLUXR"/>
</dbReference>
<feature type="domain" description="HTH luxR-type" evidence="2">
    <location>
        <begin position="66"/>
        <end position="131"/>
    </location>
</feature>
<evidence type="ECO:0000313" key="3">
    <source>
        <dbReference type="EMBL" id="MYC93734.1"/>
    </source>
</evidence>
<dbReference type="Pfam" id="PF00196">
    <property type="entry name" value="GerE"/>
    <property type="match status" value="1"/>
</dbReference>
<dbReference type="InterPro" id="IPR016032">
    <property type="entry name" value="Sig_transdc_resp-reg_C-effctor"/>
</dbReference>
<evidence type="ECO:0000256" key="1">
    <source>
        <dbReference type="ARBA" id="ARBA00023125"/>
    </source>
</evidence>
<keyword evidence="1" id="KW-0238">DNA-binding</keyword>
<sequence>MLVFSNNELPERVRAILIAGADGYVYKGEDVETILRAIDVVAKGDVWISRNLINALTSASLPHPTENQQGLDLTERERQVLNLIGAGLSVAETGAYLHLAQQTVRNYSSRIYEKLGVHTHAEAIVWAIENGLSQH</sequence>
<reference evidence="3" key="1">
    <citation type="submission" date="2019-09" db="EMBL/GenBank/DDBJ databases">
        <title>Characterisation of the sponge microbiome using genome-centric metagenomics.</title>
        <authorList>
            <person name="Engelberts J.P."/>
            <person name="Robbins S.J."/>
            <person name="De Goeij J.M."/>
            <person name="Aranda M."/>
            <person name="Bell S.C."/>
            <person name="Webster N.S."/>
        </authorList>
    </citation>
    <scope>NUCLEOTIDE SEQUENCE</scope>
    <source>
        <strain evidence="3">SB0661_bin_32</strain>
    </source>
</reference>
<dbReference type="PROSITE" id="PS50043">
    <property type="entry name" value="HTH_LUXR_2"/>
    <property type="match status" value="1"/>
</dbReference>
<dbReference type="CDD" id="cd06170">
    <property type="entry name" value="LuxR_C_like"/>
    <property type="match status" value="1"/>
</dbReference>
<dbReference type="Gene3D" id="1.10.10.10">
    <property type="entry name" value="Winged helix-like DNA-binding domain superfamily/Winged helix DNA-binding domain"/>
    <property type="match status" value="1"/>
</dbReference>
<dbReference type="SUPFAM" id="SSF46894">
    <property type="entry name" value="C-terminal effector domain of the bipartite response regulators"/>
    <property type="match status" value="1"/>
</dbReference>
<dbReference type="InterPro" id="IPR036388">
    <property type="entry name" value="WH-like_DNA-bd_sf"/>
</dbReference>
<dbReference type="InterPro" id="IPR000792">
    <property type="entry name" value="Tscrpt_reg_LuxR_C"/>
</dbReference>
<dbReference type="InterPro" id="IPR039420">
    <property type="entry name" value="WalR-like"/>
</dbReference>
<dbReference type="AlphaFoldDB" id="A0A6B1D2E6"/>
<dbReference type="SMART" id="SM00421">
    <property type="entry name" value="HTH_LUXR"/>
    <property type="match status" value="1"/>
</dbReference>
<gene>
    <name evidence="3" type="ORF">F4X14_02080</name>
</gene>
<dbReference type="PANTHER" id="PTHR43214">
    <property type="entry name" value="TWO-COMPONENT RESPONSE REGULATOR"/>
    <property type="match status" value="1"/>
</dbReference>
<organism evidence="3">
    <name type="scientific">Caldilineaceae bacterium SB0661_bin_32</name>
    <dbReference type="NCBI Taxonomy" id="2605255"/>
    <lineage>
        <taxon>Bacteria</taxon>
        <taxon>Bacillati</taxon>
        <taxon>Chloroflexota</taxon>
        <taxon>Caldilineae</taxon>
        <taxon>Caldilineales</taxon>
        <taxon>Caldilineaceae</taxon>
    </lineage>
</organism>